<feature type="transmembrane region" description="Helical" evidence="6">
    <location>
        <begin position="128"/>
        <end position="149"/>
    </location>
</feature>
<keyword evidence="4 6" id="KW-0472">Membrane</keyword>
<reference evidence="8 9" key="1">
    <citation type="submission" date="2023-11" db="EMBL/GenBank/DDBJ databases">
        <title>An acidophilic fungus is an integral part of prey digestion in a carnivorous sundew plant.</title>
        <authorList>
            <person name="Tsai I.J."/>
        </authorList>
    </citation>
    <scope>NUCLEOTIDE SEQUENCE [LARGE SCALE GENOMIC DNA]</scope>
    <source>
        <strain evidence="8">169a</strain>
    </source>
</reference>
<feature type="transmembrane region" description="Helical" evidence="6">
    <location>
        <begin position="212"/>
        <end position="231"/>
    </location>
</feature>
<evidence type="ECO:0000259" key="7">
    <source>
        <dbReference type="Pfam" id="PF20684"/>
    </source>
</evidence>
<proteinExistence type="inferred from homology"/>
<evidence type="ECO:0000313" key="8">
    <source>
        <dbReference type="EMBL" id="WPH01405.1"/>
    </source>
</evidence>
<dbReference type="EMBL" id="CP138585">
    <property type="protein sequence ID" value="WPH01405.1"/>
    <property type="molecule type" value="Genomic_DNA"/>
</dbReference>
<keyword evidence="9" id="KW-1185">Reference proteome</keyword>
<feature type="transmembrane region" description="Helical" evidence="6">
    <location>
        <begin position="251"/>
        <end position="273"/>
    </location>
</feature>
<gene>
    <name evidence="8" type="ORF">R9X50_00425000</name>
</gene>
<protein>
    <recommendedName>
        <fullName evidence="7">Rhodopsin domain-containing protein</fullName>
    </recommendedName>
</protein>
<keyword evidence="3 6" id="KW-1133">Transmembrane helix</keyword>
<dbReference type="GO" id="GO:0016020">
    <property type="term" value="C:membrane"/>
    <property type="evidence" value="ECO:0007669"/>
    <property type="project" value="UniProtKB-SubCell"/>
</dbReference>
<comment type="similarity">
    <text evidence="5">Belongs to the SAT4 family.</text>
</comment>
<dbReference type="AlphaFoldDB" id="A0AAQ3M4Z8"/>
<evidence type="ECO:0000256" key="2">
    <source>
        <dbReference type="ARBA" id="ARBA00022692"/>
    </source>
</evidence>
<dbReference type="PANTHER" id="PTHR33048:SF165">
    <property type="entry name" value="INTEGRAL MEMBRANE PROTEIN"/>
    <property type="match status" value="1"/>
</dbReference>
<keyword evidence="2 6" id="KW-0812">Transmembrane</keyword>
<dbReference type="Pfam" id="PF20684">
    <property type="entry name" value="Fung_rhodopsin"/>
    <property type="match status" value="1"/>
</dbReference>
<organism evidence="8 9">
    <name type="scientific">Acrodontium crateriforme</name>
    <dbReference type="NCBI Taxonomy" id="150365"/>
    <lineage>
        <taxon>Eukaryota</taxon>
        <taxon>Fungi</taxon>
        <taxon>Dikarya</taxon>
        <taxon>Ascomycota</taxon>
        <taxon>Pezizomycotina</taxon>
        <taxon>Dothideomycetes</taxon>
        <taxon>Dothideomycetidae</taxon>
        <taxon>Mycosphaerellales</taxon>
        <taxon>Teratosphaeriaceae</taxon>
        <taxon>Acrodontium</taxon>
    </lineage>
</organism>
<dbReference type="InterPro" id="IPR052337">
    <property type="entry name" value="SAT4-like"/>
</dbReference>
<name>A0AAQ3M4Z8_9PEZI</name>
<feature type="transmembrane region" description="Helical" evidence="6">
    <location>
        <begin position="49"/>
        <end position="72"/>
    </location>
</feature>
<evidence type="ECO:0000313" key="9">
    <source>
        <dbReference type="Proteomes" id="UP001303373"/>
    </source>
</evidence>
<evidence type="ECO:0000256" key="5">
    <source>
        <dbReference type="ARBA" id="ARBA00038359"/>
    </source>
</evidence>
<dbReference type="InterPro" id="IPR049326">
    <property type="entry name" value="Rhodopsin_dom_fungi"/>
</dbReference>
<feature type="transmembrane region" description="Helical" evidence="6">
    <location>
        <begin position="92"/>
        <end position="116"/>
    </location>
</feature>
<evidence type="ECO:0000256" key="1">
    <source>
        <dbReference type="ARBA" id="ARBA00004141"/>
    </source>
</evidence>
<feature type="domain" description="Rhodopsin" evidence="7">
    <location>
        <begin position="34"/>
        <end position="273"/>
    </location>
</feature>
<accession>A0AAQ3M4Z8</accession>
<evidence type="ECO:0000256" key="6">
    <source>
        <dbReference type="SAM" id="Phobius"/>
    </source>
</evidence>
<evidence type="ECO:0000256" key="3">
    <source>
        <dbReference type="ARBA" id="ARBA00022989"/>
    </source>
</evidence>
<sequence>MLPPSPGALGGHGPLFLAVSWLSAGLATIMLGFRLYTGVKVVNQTGWNFYWALIAYVLNMVMQVFETLATLYGIGQHVEVLTHNDRVQAVKYFWIGTAFGIPSLGIAKLAVIALLFKIQGTRAPRMKWVLYAVAIITNFINAVQVVIILNQCSPSAKLWDPMIEGNCNMLPIATVTGKVQSIVSVIGDFVLGVYPIFILYNVQIAWQTRVGLCSLLGVGILATSCGIGKIVQLKQTGATKDYTYAIGQLSLWAFMEMWLVVMLSCVPPLRPLFFHFKTVAKQRWSKKYPPGFRIRHDTVEMTTENASISECIPPQRSVHRSRALYGSYDEDDDEEEGDEIETPPVRRGEIVVTQDYKVEFDHAGTTVDSKISGRIV</sequence>
<evidence type="ECO:0000256" key="4">
    <source>
        <dbReference type="ARBA" id="ARBA00023136"/>
    </source>
</evidence>
<dbReference type="Proteomes" id="UP001303373">
    <property type="component" value="Chromosome 6"/>
</dbReference>
<feature type="transmembrane region" description="Helical" evidence="6">
    <location>
        <begin position="179"/>
        <end position="200"/>
    </location>
</feature>
<dbReference type="PANTHER" id="PTHR33048">
    <property type="entry name" value="PTH11-LIKE INTEGRAL MEMBRANE PROTEIN (AFU_ORTHOLOGUE AFUA_5G11245)"/>
    <property type="match status" value="1"/>
</dbReference>
<comment type="subcellular location">
    <subcellularLocation>
        <location evidence="1">Membrane</location>
        <topology evidence="1">Multi-pass membrane protein</topology>
    </subcellularLocation>
</comment>
<feature type="transmembrane region" description="Helical" evidence="6">
    <location>
        <begin position="15"/>
        <end position="37"/>
    </location>
</feature>